<evidence type="ECO:0000259" key="3">
    <source>
        <dbReference type="SMART" id="SM00477"/>
    </source>
</evidence>
<dbReference type="PANTHER" id="PTHR13966:SF5">
    <property type="entry name" value="ENDONUCLEASE G, MITOCHONDRIAL"/>
    <property type="match status" value="1"/>
</dbReference>
<dbReference type="InterPro" id="IPR001604">
    <property type="entry name" value="Endo_G_ENPP1-like_dom"/>
</dbReference>
<dbReference type="Gene3D" id="3.40.570.10">
    <property type="entry name" value="Extracellular Endonuclease, subunit A"/>
    <property type="match status" value="1"/>
</dbReference>
<dbReference type="EMBL" id="CP022011">
    <property type="protein sequence ID" value="QDJ14009.1"/>
    <property type="molecule type" value="Genomic_DNA"/>
</dbReference>
<dbReference type="SMART" id="SM00477">
    <property type="entry name" value="NUC"/>
    <property type="match status" value="1"/>
</dbReference>
<organism evidence="5 6">
    <name type="scientific">Mergibacter septicus</name>
    <dbReference type="NCBI Taxonomy" id="221402"/>
    <lineage>
        <taxon>Bacteria</taxon>
        <taxon>Pseudomonadati</taxon>
        <taxon>Pseudomonadota</taxon>
        <taxon>Gammaproteobacteria</taxon>
        <taxon>Pasteurellales</taxon>
        <taxon>Pasteurellaceae</taxon>
        <taxon>Mergibacter</taxon>
    </lineage>
</organism>
<dbReference type="GO" id="GO:0016787">
    <property type="term" value="F:hydrolase activity"/>
    <property type="evidence" value="ECO:0007669"/>
    <property type="project" value="InterPro"/>
</dbReference>
<evidence type="ECO:0000259" key="4">
    <source>
        <dbReference type="SMART" id="SM00892"/>
    </source>
</evidence>
<proteinExistence type="predicted"/>
<evidence type="ECO:0000256" key="2">
    <source>
        <dbReference type="PIRSR" id="PIRSR640255-2"/>
    </source>
</evidence>
<evidence type="ECO:0000313" key="5">
    <source>
        <dbReference type="EMBL" id="QDJ14009.1"/>
    </source>
</evidence>
<evidence type="ECO:0000313" key="6">
    <source>
        <dbReference type="Proteomes" id="UP000955338"/>
    </source>
</evidence>
<dbReference type="GO" id="GO:0004519">
    <property type="term" value="F:endonuclease activity"/>
    <property type="evidence" value="ECO:0007669"/>
    <property type="project" value="TreeGrafter"/>
</dbReference>
<feature type="domain" description="ENPP1-3/EXOG-like endonuclease/phosphodiesterase" evidence="3">
    <location>
        <begin position="121"/>
        <end position="323"/>
    </location>
</feature>
<dbReference type="Proteomes" id="UP000955338">
    <property type="component" value="Chromosome"/>
</dbReference>
<dbReference type="InterPro" id="IPR044929">
    <property type="entry name" value="DNA/RNA_non-sp_Endonuclease_sf"/>
</dbReference>
<keyword evidence="2" id="KW-0479">Metal-binding</keyword>
<dbReference type="SUPFAM" id="SSF54060">
    <property type="entry name" value="His-Me finger endonucleases"/>
    <property type="match status" value="1"/>
</dbReference>
<feature type="active site" description="Proton acceptor" evidence="1">
    <location>
        <position position="187"/>
    </location>
</feature>
<dbReference type="GO" id="GO:0046872">
    <property type="term" value="F:metal ion binding"/>
    <property type="evidence" value="ECO:0007669"/>
    <property type="project" value="UniProtKB-KW"/>
</dbReference>
<name>A0A8E3MFP3_9PAST</name>
<feature type="binding site" evidence="2">
    <location>
        <position position="216"/>
    </location>
    <ligand>
        <name>Mg(2+)</name>
        <dbReference type="ChEBI" id="CHEBI:18420"/>
        <note>catalytic</note>
    </ligand>
</feature>
<feature type="domain" description="DNA/RNA non-specific endonuclease/pyrophosphatase/phosphodiesterase" evidence="4">
    <location>
        <begin position="120"/>
        <end position="323"/>
    </location>
</feature>
<dbReference type="InterPro" id="IPR040255">
    <property type="entry name" value="Non-specific_endonuclease"/>
</dbReference>
<protein>
    <submittedName>
        <fullName evidence="5">Uncharacterized protein</fullName>
    </submittedName>
</protein>
<gene>
    <name evidence="5" type="ORF">CEP48_00500</name>
</gene>
<dbReference type="GO" id="GO:0003676">
    <property type="term" value="F:nucleic acid binding"/>
    <property type="evidence" value="ECO:0007669"/>
    <property type="project" value="InterPro"/>
</dbReference>
<reference evidence="5" key="1">
    <citation type="submission" date="2017-06" db="EMBL/GenBank/DDBJ databases">
        <title>Genome sequencing of pathogenic and non-pathogenic strains within Bisgaard taxon 40.</title>
        <authorList>
            <person name="Ladner J.T."/>
            <person name="Lovett S.P."/>
            <person name="Koroleva G."/>
            <person name="Lorch J.M."/>
        </authorList>
    </citation>
    <scope>NUCLEOTIDE SEQUENCE</scope>
    <source>
        <strain evidence="5">27576-1-I1</strain>
    </source>
</reference>
<dbReference type="RefSeq" id="WP_261919909.1">
    <property type="nucleotide sequence ID" value="NZ_CP022011.1"/>
</dbReference>
<dbReference type="Pfam" id="PF01223">
    <property type="entry name" value="Endonuclease_NS"/>
    <property type="match status" value="1"/>
</dbReference>
<dbReference type="InterPro" id="IPR044925">
    <property type="entry name" value="His-Me_finger_sf"/>
</dbReference>
<dbReference type="AlphaFoldDB" id="A0A8E3MFP3"/>
<evidence type="ECO:0000256" key="1">
    <source>
        <dbReference type="PIRSR" id="PIRSR640255-1"/>
    </source>
</evidence>
<dbReference type="PANTHER" id="PTHR13966">
    <property type="entry name" value="ENDONUCLEASE RELATED"/>
    <property type="match status" value="1"/>
</dbReference>
<keyword evidence="6" id="KW-1185">Reference proteome</keyword>
<accession>A0A8E3MFP3</accession>
<sequence>MYQKILIVVGLLVGVLGGVEYFKPNIPDEYRKSYQNFLKKLPQEVTTYSQDLLARYFPDYFHQQTQSNRKKETHRLDVTTFKPKGHNLAYCKNNIYQQQPLINSAFEQGRAGKNEITTLCYYGYALQYKDEFKIPLWTAEKLTRQRIEQGKNGNRPPHFYSDPNLEKKFNSVITHEDYTGSGYDRGHVAPSRDMPLADRLESFYMSNIVPQTAQNNRFIWANIEQISRCMATKYNTDVYVVNVPVIDVEKAKRTKKLKILQTKTGKQIVIPDYMAKAIYIPKRNEIGVYLTQNNTSKTKYKLVSINQLKKLAYIDVFPTLPSSLKNKISKLPNPNNVDTFCG</sequence>
<dbReference type="InterPro" id="IPR020821">
    <property type="entry name" value="ENPP1-3/EXOG-like_nuc-like"/>
</dbReference>
<dbReference type="SMART" id="SM00892">
    <property type="entry name" value="Endonuclease_NS"/>
    <property type="match status" value="1"/>
</dbReference>